<accession>A0ABM7YG57</accession>
<protein>
    <recommendedName>
        <fullName evidence="3">Tellurite resistance protein TerB</fullName>
    </recommendedName>
</protein>
<dbReference type="Gene3D" id="1.10.3680.10">
    <property type="entry name" value="TerB-like"/>
    <property type="match status" value="1"/>
</dbReference>
<dbReference type="InterPro" id="IPR029024">
    <property type="entry name" value="TerB-like"/>
</dbReference>
<reference evidence="1" key="1">
    <citation type="submission" date="2022-04" db="EMBL/GenBank/DDBJ databases">
        <title>Whole genome sequence of Sphaerotilus sp. FB-5.</title>
        <authorList>
            <person name="Takeda M."/>
            <person name="Narihara S."/>
            <person name="Akimoto M."/>
            <person name="Akimoto R."/>
            <person name="Nishiyashiki S."/>
            <person name="Murakami T."/>
        </authorList>
    </citation>
    <scope>NUCLEOTIDE SEQUENCE</scope>
    <source>
        <strain evidence="1">FB-5</strain>
    </source>
</reference>
<evidence type="ECO:0000313" key="1">
    <source>
        <dbReference type="EMBL" id="BDI03115.1"/>
    </source>
</evidence>
<organism evidence="1 2">
    <name type="scientific">Sphaerotilus microaerophilus</name>
    <dbReference type="NCBI Taxonomy" id="2914710"/>
    <lineage>
        <taxon>Bacteria</taxon>
        <taxon>Pseudomonadati</taxon>
        <taxon>Pseudomonadota</taxon>
        <taxon>Betaproteobacteria</taxon>
        <taxon>Burkholderiales</taxon>
        <taxon>Sphaerotilaceae</taxon>
        <taxon>Sphaerotilus</taxon>
    </lineage>
</organism>
<dbReference type="EMBL" id="AP025730">
    <property type="protein sequence ID" value="BDI03115.1"/>
    <property type="molecule type" value="Genomic_DNA"/>
</dbReference>
<dbReference type="Proteomes" id="UP001057498">
    <property type="component" value="Chromosome"/>
</dbReference>
<dbReference type="RefSeq" id="WP_251971434.1">
    <property type="nucleotide sequence ID" value="NZ_AP025730.1"/>
</dbReference>
<evidence type="ECO:0008006" key="3">
    <source>
        <dbReference type="Google" id="ProtNLM"/>
    </source>
</evidence>
<keyword evidence="2" id="KW-1185">Reference proteome</keyword>
<dbReference type="SUPFAM" id="SSF158682">
    <property type="entry name" value="TerB-like"/>
    <property type="match status" value="1"/>
</dbReference>
<gene>
    <name evidence="1" type="ORF">CATMQ487_00850</name>
</gene>
<name>A0ABM7YG57_9BURK</name>
<evidence type="ECO:0000313" key="2">
    <source>
        <dbReference type="Proteomes" id="UP001057498"/>
    </source>
</evidence>
<proteinExistence type="predicted"/>
<sequence length="135" mass="14184">MRSYPRNSPEAAARIVALVLISDGHVCRSEIETLHQLQIGAELGLAPGRFAQVMHTLCEDLLLGAYGSGGVMCSVPEATLASLMAEVDAPALQRTVLRLAGAAAAADLHLAEAEELVMAAARRHWHIGHAQAGAQ</sequence>